<gene>
    <name evidence="1" type="ORF">AB0I59_23250</name>
</gene>
<name>A0ABV3GIV2_MICGL</name>
<proteinExistence type="predicted"/>
<evidence type="ECO:0000313" key="2">
    <source>
        <dbReference type="Proteomes" id="UP001551675"/>
    </source>
</evidence>
<sequence length="19" mass="2290">MQLCGNRVKQARWRTNRAT</sequence>
<protein>
    <submittedName>
        <fullName evidence="1">Uncharacterized protein</fullName>
    </submittedName>
</protein>
<reference evidence="1 2" key="1">
    <citation type="submission" date="2024-06" db="EMBL/GenBank/DDBJ databases">
        <title>The Natural Products Discovery Center: Release of the First 8490 Sequenced Strains for Exploring Actinobacteria Biosynthetic Diversity.</title>
        <authorList>
            <person name="Kalkreuter E."/>
            <person name="Kautsar S.A."/>
            <person name="Yang D."/>
            <person name="Bader C.D."/>
            <person name="Teijaro C.N."/>
            <person name="Fluegel L."/>
            <person name="Davis C.M."/>
            <person name="Simpson J.R."/>
            <person name="Lauterbach L."/>
            <person name="Steele A.D."/>
            <person name="Gui C."/>
            <person name="Meng S."/>
            <person name="Li G."/>
            <person name="Viehrig K."/>
            <person name="Ye F."/>
            <person name="Su P."/>
            <person name="Kiefer A.F."/>
            <person name="Nichols A."/>
            <person name="Cepeda A.J."/>
            <person name="Yan W."/>
            <person name="Fan B."/>
            <person name="Jiang Y."/>
            <person name="Adhikari A."/>
            <person name="Zheng C.-J."/>
            <person name="Schuster L."/>
            <person name="Cowan T.M."/>
            <person name="Smanski M.J."/>
            <person name="Chevrette M.G."/>
            <person name="De Carvalho L.P.S."/>
            <person name="Shen B."/>
        </authorList>
    </citation>
    <scope>NUCLEOTIDE SEQUENCE [LARGE SCALE GENOMIC DNA]</scope>
    <source>
        <strain evidence="1 2">NPDC050100</strain>
    </source>
</reference>
<dbReference type="RefSeq" id="WP_358136225.1">
    <property type="nucleotide sequence ID" value="NZ_JBFALK010000013.1"/>
</dbReference>
<keyword evidence="2" id="KW-1185">Reference proteome</keyword>
<dbReference type="Proteomes" id="UP001551675">
    <property type="component" value="Unassembled WGS sequence"/>
</dbReference>
<dbReference type="EMBL" id="JBFALK010000013">
    <property type="protein sequence ID" value="MEV0971543.1"/>
    <property type="molecule type" value="Genomic_DNA"/>
</dbReference>
<accession>A0ABV3GIV2</accession>
<organism evidence="1 2">
    <name type="scientific">Microtetraspora glauca</name>
    <dbReference type="NCBI Taxonomy" id="1996"/>
    <lineage>
        <taxon>Bacteria</taxon>
        <taxon>Bacillati</taxon>
        <taxon>Actinomycetota</taxon>
        <taxon>Actinomycetes</taxon>
        <taxon>Streptosporangiales</taxon>
        <taxon>Streptosporangiaceae</taxon>
        <taxon>Microtetraspora</taxon>
    </lineage>
</organism>
<evidence type="ECO:0000313" key="1">
    <source>
        <dbReference type="EMBL" id="MEV0971543.1"/>
    </source>
</evidence>
<comment type="caution">
    <text evidence="1">The sequence shown here is derived from an EMBL/GenBank/DDBJ whole genome shotgun (WGS) entry which is preliminary data.</text>
</comment>